<sequence>MGLFDRKIKVKTQTVDFVQKRVEMSSLFSTYIEYLNDTEEHNKGDFEIYHWEQADRKSRPYITVRYDAATKKGEIFFDDQFEFECGEMTVDTKSRSYQLALAEPNVTIHKFGAKKINNKAMIRYISILNSINSTKVKPSLFYDINNLEDAQKPVEYTYCLLSNTAKPGDLFAEALSASGDKYEYYITETGVRAVNKAYKQEEEAKAKAEAEAKAKAETAAAIAKAEAEKAKAEAEALAAQEAKMKAEAEARAKAEAEAKIRAQQEAEARAQAQELAKHEAEARAKAEALAGTEAAKKAAEEARRAKAEAEAAAAAAEAKAAEEARAAAEAKAAAEAERAAAKAEAQRAREEAKKLAEEEAAKARAEAKAAAEAARAEARAKAEEAAAKAKAEEEARKKAEEEAAAAKAAVEAAKAKAENAAEQARKDLAKEQMKQMLRDGMPPKLVAKYTGFAEEEVQKVADVMALLGDL</sequence>
<keyword evidence="3" id="KW-1185">Reference proteome</keyword>
<accession>A0A397QVE7</accession>
<dbReference type="InParanoid" id="A0A397QVE7"/>
<evidence type="ECO:0000313" key="2">
    <source>
        <dbReference type="EMBL" id="RIA65028.1"/>
    </source>
</evidence>
<dbReference type="RefSeq" id="WP_162849892.1">
    <property type="nucleotide sequence ID" value="NZ_QXEV01000025.1"/>
</dbReference>
<protein>
    <submittedName>
        <fullName evidence="2">Uncharacterized protein</fullName>
    </submittedName>
</protein>
<proteinExistence type="predicted"/>
<evidence type="ECO:0000256" key="1">
    <source>
        <dbReference type="SAM" id="MobiDB-lite"/>
    </source>
</evidence>
<dbReference type="PANTHER" id="PTHR38758:SF1">
    <property type="entry name" value="PROTEIN, PUTATIVE-RELATED"/>
    <property type="match status" value="1"/>
</dbReference>
<comment type="caution">
    <text evidence="2">The sequence shown here is derived from an EMBL/GenBank/DDBJ whole genome shotgun (WGS) entry which is preliminary data.</text>
</comment>
<evidence type="ECO:0000313" key="3">
    <source>
        <dbReference type="Proteomes" id="UP000266506"/>
    </source>
</evidence>
<dbReference type="EMBL" id="QXEV01000025">
    <property type="protein sequence ID" value="RIA65028.1"/>
    <property type="molecule type" value="Genomic_DNA"/>
</dbReference>
<dbReference type="PANTHER" id="PTHR38758">
    <property type="entry name" value="PUTATIVE-RELATED"/>
    <property type="match status" value="1"/>
</dbReference>
<feature type="compositionally biased region" description="Basic and acidic residues" evidence="1">
    <location>
        <begin position="275"/>
        <end position="286"/>
    </location>
</feature>
<gene>
    <name evidence="2" type="ORF">EI71_01671</name>
</gene>
<dbReference type="AlphaFoldDB" id="A0A397QVE7"/>
<reference evidence="2 3" key="1">
    <citation type="submission" date="2018-08" db="EMBL/GenBank/DDBJ databases">
        <title>Genomic Encyclopedia of Archaeal and Bacterial Type Strains, Phase II (KMG-II): from individual species to whole genera.</title>
        <authorList>
            <person name="Goeker M."/>
        </authorList>
    </citation>
    <scope>NUCLEOTIDE SEQUENCE [LARGE SCALE GENOMIC DNA]</scope>
    <source>
        <strain evidence="2 3">ATCC 27112</strain>
    </source>
</reference>
<feature type="region of interest" description="Disordered" evidence="1">
    <location>
        <begin position="269"/>
        <end position="288"/>
    </location>
</feature>
<name>A0A397QVE7_9MOLU</name>
<dbReference type="Proteomes" id="UP000266506">
    <property type="component" value="Unassembled WGS sequence"/>
</dbReference>
<organism evidence="2 3">
    <name type="scientific">Anaeroplasma bactoclasticum</name>
    <dbReference type="NCBI Taxonomy" id="2088"/>
    <lineage>
        <taxon>Bacteria</taxon>
        <taxon>Bacillati</taxon>
        <taxon>Mycoplasmatota</taxon>
        <taxon>Mollicutes</taxon>
        <taxon>Anaeroplasmatales</taxon>
        <taxon>Anaeroplasmataceae</taxon>
        <taxon>Anaeroplasma</taxon>
    </lineage>
</organism>